<evidence type="ECO:0000313" key="2">
    <source>
        <dbReference type="Proteomes" id="UP001497382"/>
    </source>
</evidence>
<dbReference type="AlphaFoldDB" id="A0AAV1ZZ24"/>
<accession>A0AAV1ZZ24</accession>
<dbReference type="EMBL" id="CAXIEN010000098">
    <property type="protein sequence ID" value="CAL1277092.1"/>
    <property type="molecule type" value="Genomic_DNA"/>
</dbReference>
<evidence type="ECO:0000313" key="1">
    <source>
        <dbReference type="EMBL" id="CAL1277092.1"/>
    </source>
</evidence>
<name>A0AAV1ZZ24_9ARAC</name>
<proteinExistence type="predicted"/>
<dbReference type="Proteomes" id="UP001497382">
    <property type="component" value="Unassembled WGS sequence"/>
</dbReference>
<comment type="caution">
    <text evidence="1">The sequence shown here is derived from an EMBL/GenBank/DDBJ whole genome shotgun (WGS) entry which is preliminary data.</text>
</comment>
<reference evidence="1 2" key="1">
    <citation type="submission" date="2024-04" db="EMBL/GenBank/DDBJ databases">
        <authorList>
            <person name="Rising A."/>
            <person name="Reimegard J."/>
            <person name="Sonavane S."/>
            <person name="Akerstrom W."/>
            <person name="Nylinder S."/>
            <person name="Hedman E."/>
            <person name="Kallberg Y."/>
        </authorList>
    </citation>
    <scope>NUCLEOTIDE SEQUENCE [LARGE SCALE GENOMIC DNA]</scope>
</reference>
<organism evidence="1 2">
    <name type="scientific">Larinioides sclopetarius</name>
    <dbReference type="NCBI Taxonomy" id="280406"/>
    <lineage>
        <taxon>Eukaryota</taxon>
        <taxon>Metazoa</taxon>
        <taxon>Ecdysozoa</taxon>
        <taxon>Arthropoda</taxon>
        <taxon>Chelicerata</taxon>
        <taxon>Arachnida</taxon>
        <taxon>Araneae</taxon>
        <taxon>Araneomorphae</taxon>
        <taxon>Entelegynae</taxon>
        <taxon>Araneoidea</taxon>
        <taxon>Araneidae</taxon>
        <taxon>Larinioides</taxon>
    </lineage>
</organism>
<sequence length="68" mass="8045">MSMFPMYFVLPAPFWKAWITSSGPPFSWWTGCNLLDHSVEMESTKKLCFNDIYEFAINILENDIRITY</sequence>
<gene>
    <name evidence="1" type="ORF">LARSCL_LOCUS9015</name>
</gene>
<protein>
    <submittedName>
        <fullName evidence="1">Uncharacterized protein</fullName>
    </submittedName>
</protein>
<keyword evidence="2" id="KW-1185">Reference proteome</keyword>